<gene>
    <name evidence="24" type="primary">ptsI</name>
    <name evidence="24" type="ORF">NCTC12020_01240</name>
</gene>
<dbReference type="InterPro" id="IPR036618">
    <property type="entry name" value="PtsI_HPr-bd_sf"/>
</dbReference>
<evidence type="ECO:0000256" key="7">
    <source>
        <dbReference type="ARBA" id="ARBA00016544"/>
    </source>
</evidence>
<evidence type="ECO:0000259" key="23">
    <source>
        <dbReference type="Pfam" id="PF05524"/>
    </source>
</evidence>
<evidence type="ECO:0000256" key="5">
    <source>
        <dbReference type="ARBA" id="ARBA00007837"/>
    </source>
</evidence>
<evidence type="ECO:0000256" key="19">
    <source>
        <dbReference type="PIRSR" id="PIRSR000732-2"/>
    </source>
</evidence>
<feature type="binding site" evidence="20">
    <location>
        <position position="458"/>
    </location>
    <ligand>
        <name>Mg(2+)</name>
        <dbReference type="ChEBI" id="CHEBI:18420"/>
    </ligand>
</feature>
<evidence type="ECO:0000256" key="10">
    <source>
        <dbReference type="ARBA" id="ARBA00022597"/>
    </source>
</evidence>
<dbReference type="GO" id="GO:0046872">
    <property type="term" value="F:metal ion binding"/>
    <property type="evidence" value="ECO:0007669"/>
    <property type="project" value="UniProtKB-KW"/>
</dbReference>
<dbReference type="InterPro" id="IPR050499">
    <property type="entry name" value="PEP-utilizing_PTS_enzyme"/>
</dbReference>
<evidence type="ECO:0000256" key="2">
    <source>
        <dbReference type="ARBA" id="ARBA00001946"/>
    </source>
</evidence>
<evidence type="ECO:0000256" key="6">
    <source>
        <dbReference type="ARBA" id="ARBA00012232"/>
    </source>
</evidence>
<name>A0A380NKW5_9FIRM</name>
<comment type="similarity">
    <text evidence="5 17">Belongs to the PEP-utilizing enzyme family.</text>
</comment>
<organism evidence="24 25">
    <name type="scientific">Veillonella criceti</name>
    <dbReference type="NCBI Taxonomy" id="103891"/>
    <lineage>
        <taxon>Bacteria</taxon>
        <taxon>Bacillati</taxon>
        <taxon>Bacillota</taxon>
        <taxon>Negativicutes</taxon>
        <taxon>Veillonellales</taxon>
        <taxon>Veillonellaceae</taxon>
        <taxon>Veillonella</taxon>
    </lineage>
</organism>
<evidence type="ECO:0000256" key="13">
    <source>
        <dbReference type="ARBA" id="ARBA00022723"/>
    </source>
</evidence>
<dbReference type="InterPro" id="IPR006318">
    <property type="entry name" value="PTS_EI-like"/>
</dbReference>
<evidence type="ECO:0000256" key="14">
    <source>
        <dbReference type="ARBA" id="ARBA00022777"/>
    </source>
</evidence>
<dbReference type="InterPro" id="IPR040442">
    <property type="entry name" value="Pyrv_kinase-like_dom_sf"/>
</dbReference>
<dbReference type="Gene3D" id="1.10.274.10">
    <property type="entry name" value="PtsI, HPr-binding domain"/>
    <property type="match status" value="1"/>
</dbReference>
<dbReference type="GO" id="GO:0008965">
    <property type="term" value="F:phosphoenolpyruvate-protein phosphotransferase activity"/>
    <property type="evidence" value="ECO:0007669"/>
    <property type="project" value="UniProtKB-EC"/>
</dbReference>
<dbReference type="PROSITE" id="PS00742">
    <property type="entry name" value="PEP_ENZYMES_2"/>
    <property type="match status" value="1"/>
</dbReference>
<feature type="domain" description="Phosphotransferase system enzyme I N-terminal" evidence="23">
    <location>
        <begin position="7"/>
        <end position="130"/>
    </location>
</feature>
<evidence type="ECO:0000256" key="15">
    <source>
        <dbReference type="ARBA" id="ARBA00022842"/>
    </source>
</evidence>
<dbReference type="InterPro" id="IPR024692">
    <property type="entry name" value="PTS_EI"/>
</dbReference>
<comment type="subcellular location">
    <subcellularLocation>
        <location evidence="4 17">Cytoplasm</location>
    </subcellularLocation>
</comment>
<feature type="binding site" evidence="19">
    <location>
        <position position="299"/>
    </location>
    <ligand>
        <name>phosphoenolpyruvate</name>
        <dbReference type="ChEBI" id="CHEBI:58702"/>
    </ligand>
</feature>
<feature type="binding site" evidence="19">
    <location>
        <position position="335"/>
    </location>
    <ligand>
        <name>phosphoenolpyruvate</name>
        <dbReference type="ChEBI" id="CHEBI:58702"/>
    </ligand>
</feature>
<dbReference type="Pfam" id="PF00391">
    <property type="entry name" value="PEP-utilizers"/>
    <property type="match status" value="1"/>
</dbReference>
<dbReference type="InterPro" id="IPR015813">
    <property type="entry name" value="Pyrv/PenolPyrv_kinase-like_dom"/>
</dbReference>
<dbReference type="InterPro" id="IPR000121">
    <property type="entry name" value="PEP_util_C"/>
</dbReference>
<dbReference type="InterPro" id="IPR036637">
    <property type="entry name" value="Phosphohistidine_dom_sf"/>
</dbReference>
<evidence type="ECO:0000256" key="18">
    <source>
        <dbReference type="PIRSR" id="PIRSR000732-1"/>
    </source>
</evidence>
<keyword evidence="13 17" id="KW-0479">Metal-binding</keyword>
<keyword evidence="9 17" id="KW-0963">Cytoplasm</keyword>
<keyword evidence="12 17" id="KW-0598">Phosphotransferase system</keyword>
<evidence type="ECO:0000256" key="9">
    <source>
        <dbReference type="ARBA" id="ARBA00022490"/>
    </source>
</evidence>
<dbReference type="Gene3D" id="3.20.20.60">
    <property type="entry name" value="Phosphoenolpyruvate-binding domains"/>
    <property type="match status" value="1"/>
</dbReference>
<dbReference type="GO" id="GO:0005737">
    <property type="term" value="C:cytoplasm"/>
    <property type="evidence" value="ECO:0007669"/>
    <property type="project" value="UniProtKB-SubCell"/>
</dbReference>
<dbReference type="RefSeq" id="WP_115310400.1">
    <property type="nucleotide sequence ID" value="NZ_UHIO01000001.1"/>
</dbReference>
<dbReference type="PANTHER" id="PTHR46244">
    <property type="entry name" value="PHOSPHOENOLPYRUVATE-PROTEIN PHOSPHOTRANSFERASE"/>
    <property type="match status" value="1"/>
</dbReference>
<evidence type="ECO:0000256" key="17">
    <source>
        <dbReference type="PIRNR" id="PIRNR000732"/>
    </source>
</evidence>
<dbReference type="EMBL" id="UHIO01000001">
    <property type="protein sequence ID" value="SUP43601.1"/>
    <property type="molecule type" value="Genomic_DNA"/>
</dbReference>
<feature type="binding site" evidence="20">
    <location>
        <position position="434"/>
    </location>
    <ligand>
        <name>Mg(2+)</name>
        <dbReference type="ChEBI" id="CHEBI:18420"/>
    </ligand>
</feature>
<keyword evidence="25" id="KW-1185">Reference proteome</keyword>
<dbReference type="SUPFAM" id="SSF52009">
    <property type="entry name" value="Phosphohistidine domain"/>
    <property type="match status" value="1"/>
</dbReference>
<sequence length="579" mass="62120">MEQVILKGISGARGVGTGTVYVYKQEAIVIPKRIITEEEVATELATFETALDKTVAQLQAIKERARETMGDDEAAIFEAHTLIVQDPSLSDGIKALITDGLQSAAAATEQSINTFADMFLAMDDPYMRERGADIKDIGDRLLRNLLGMNPRGLAHLTGAVILVAEDLTPSDTASLDKTVVKGLVTACGGPTSHAAIMARTLEIPAVMGLGDISSFQDGEKVVVKGTEGEVLRQLSAVDFVAYEKEAVAYREQLQILKESASLPAVTQDGKEILLFGNVGKAEDAAHACQMGAAGIGLFRTEFLYMKHDELPTEEDQFEAYKAAAEALQGNPVIIRTMDIGGDKELKCLQLPKEMNPFLGFRAIRISLDRTDIFKTQLRAILRASVFGGIQIMYPMIASVEEVKAANAVLATAKDELRAEGIAFNKDIQVGIMVEIPAVAVAADLFAPHVDFFSIGTNDLCQYTLAVDRMNEAIGHLYQPLHPAVLRLVKHTIEASHDVKKITGMCGELAGDPVATMILIGLGLDEFSMSASAIPVVKNIIRSVTVAECEAMAQKVLTMSAAGDIVAYAKAVLAEKGLAI</sequence>
<comment type="catalytic activity">
    <reaction evidence="1 17">
        <text>L-histidyl-[protein] + phosphoenolpyruvate = N(pros)-phospho-L-histidyl-[protein] + pyruvate</text>
        <dbReference type="Rhea" id="RHEA:23880"/>
        <dbReference type="Rhea" id="RHEA-COMP:9745"/>
        <dbReference type="Rhea" id="RHEA-COMP:9746"/>
        <dbReference type="ChEBI" id="CHEBI:15361"/>
        <dbReference type="ChEBI" id="CHEBI:29979"/>
        <dbReference type="ChEBI" id="CHEBI:58702"/>
        <dbReference type="ChEBI" id="CHEBI:64837"/>
        <dbReference type="EC" id="2.7.3.9"/>
    </reaction>
</comment>
<comment type="function">
    <text evidence="3 17">General (non sugar-specific) component of the phosphoenolpyruvate-dependent sugar phosphotransferase system (sugar PTS). This major carbohydrate active-transport system catalyzes the phosphorylation of incoming sugar substrates concomitantly with their translocation across the cell membrane. Enzyme I transfers the phosphoryl group from phosphoenolpyruvate (PEP) to the phosphoryl carrier protein (HPr).</text>
</comment>
<proteinExistence type="inferred from homology"/>
<protein>
    <recommendedName>
        <fullName evidence="7 17">Phosphoenolpyruvate-protein phosphotransferase</fullName>
        <ecNumber evidence="6 17">2.7.3.9</ecNumber>
    </recommendedName>
    <alternativeName>
        <fullName evidence="16 17">Phosphotransferase system, enzyme I</fullName>
    </alternativeName>
</protein>
<dbReference type="OrthoDB" id="9765468at2"/>
<keyword evidence="8 17" id="KW-0813">Transport</keyword>
<dbReference type="Gene3D" id="3.50.30.10">
    <property type="entry name" value="Phosphohistidine domain"/>
    <property type="match status" value="1"/>
</dbReference>
<evidence type="ECO:0000256" key="8">
    <source>
        <dbReference type="ARBA" id="ARBA00022448"/>
    </source>
</evidence>
<dbReference type="Pfam" id="PF05524">
    <property type="entry name" value="PEP-utilisers_N"/>
    <property type="match status" value="1"/>
</dbReference>
<evidence type="ECO:0000256" key="11">
    <source>
        <dbReference type="ARBA" id="ARBA00022679"/>
    </source>
</evidence>
<evidence type="ECO:0000256" key="20">
    <source>
        <dbReference type="PIRSR" id="PIRSR000732-3"/>
    </source>
</evidence>
<evidence type="ECO:0000256" key="12">
    <source>
        <dbReference type="ARBA" id="ARBA00022683"/>
    </source>
</evidence>
<feature type="binding site" evidence="19">
    <location>
        <begin position="457"/>
        <end position="458"/>
    </location>
    <ligand>
        <name>phosphoenolpyruvate</name>
        <dbReference type="ChEBI" id="CHEBI:58702"/>
    </ligand>
</feature>
<keyword evidence="10 17" id="KW-0762">Sugar transport</keyword>
<dbReference type="SUPFAM" id="SSF51621">
    <property type="entry name" value="Phosphoenolpyruvate/pyruvate domain"/>
    <property type="match status" value="1"/>
</dbReference>
<feature type="domain" description="PEP-utilising enzyme C-terminal" evidence="22">
    <location>
        <begin position="257"/>
        <end position="543"/>
    </location>
</feature>
<keyword evidence="14 17" id="KW-0418">Kinase</keyword>
<dbReference type="NCBIfam" id="TIGR01417">
    <property type="entry name" value="PTS_I_fam"/>
    <property type="match status" value="1"/>
</dbReference>
<dbReference type="PROSITE" id="PS00370">
    <property type="entry name" value="PEP_ENZYMES_PHOS_SITE"/>
    <property type="match status" value="1"/>
</dbReference>
<feature type="domain" description="PEP-utilising enzyme mobile" evidence="21">
    <location>
        <begin position="159"/>
        <end position="228"/>
    </location>
</feature>
<dbReference type="PIRSF" id="PIRSF000732">
    <property type="entry name" value="PTS_enzyme_I"/>
    <property type="match status" value="1"/>
</dbReference>
<dbReference type="PANTHER" id="PTHR46244:SF3">
    <property type="entry name" value="PHOSPHOENOLPYRUVATE-PROTEIN PHOSPHOTRANSFERASE"/>
    <property type="match status" value="1"/>
</dbReference>
<dbReference type="SUPFAM" id="SSF47831">
    <property type="entry name" value="Enzyme I of the PEP:sugar phosphotransferase system HPr-binding (sub)domain"/>
    <property type="match status" value="1"/>
</dbReference>
<dbReference type="InterPro" id="IPR008279">
    <property type="entry name" value="PEP-util_enz_mobile_dom"/>
</dbReference>
<keyword evidence="15 17" id="KW-0460">Magnesium</keyword>
<evidence type="ECO:0000256" key="16">
    <source>
        <dbReference type="ARBA" id="ARBA00033235"/>
    </source>
</evidence>
<dbReference type="InterPro" id="IPR023151">
    <property type="entry name" value="PEP_util_CS"/>
</dbReference>
<evidence type="ECO:0000256" key="4">
    <source>
        <dbReference type="ARBA" id="ARBA00004496"/>
    </source>
</evidence>
<keyword evidence="24" id="KW-0670">Pyruvate</keyword>
<evidence type="ECO:0000313" key="24">
    <source>
        <dbReference type="EMBL" id="SUP43601.1"/>
    </source>
</evidence>
<accession>A0A380NKW5</accession>
<dbReference type="GO" id="GO:0009401">
    <property type="term" value="P:phosphoenolpyruvate-dependent sugar phosphotransferase system"/>
    <property type="evidence" value="ECO:0007669"/>
    <property type="project" value="UniProtKB-KW"/>
</dbReference>
<dbReference type="EC" id="2.7.3.9" evidence="6 17"/>
<evidence type="ECO:0000259" key="21">
    <source>
        <dbReference type="Pfam" id="PF00391"/>
    </source>
</evidence>
<dbReference type="InterPro" id="IPR008731">
    <property type="entry name" value="PTS_EIN"/>
</dbReference>
<evidence type="ECO:0000256" key="3">
    <source>
        <dbReference type="ARBA" id="ARBA00002728"/>
    </source>
</evidence>
<reference evidence="24 25" key="1">
    <citation type="submission" date="2018-06" db="EMBL/GenBank/DDBJ databases">
        <authorList>
            <consortium name="Pathogen Informatics"/>
            <person name="Doyle S."/>
        </authorList>
    </citation>
    <scope>NUCLEOTIDE SEQUENCE [LARGE SCALE GENOMIC DNA]</scope>
    <source>
        <strain evidence="24 25">NCTC12020</strain>
    </source>
</reference>
<dbReference type="AlphaFoldDB" id="A0A380NKW5"/>
<feature type="active site" description="Tele-phosphohistidine intermediate" evidence="18">
    <location>
        <position position="193"/>
    </location>
</feature>
<keyword evidence="11 17" id="KW-0808">Transferase</keyword>
<dbReference type="Pfam" id="PF02896">
    <property type="entry name" value="PEP-utilizers_C"/>
    <property type="match status" value="1"/>
</dbReference>
<evidence type="ECO:0000313" key="25">
    <source>
        <dbReference type="Proteomes" id="UP000255367"/>
    </source>
</evidence>
<dbReference type="GO" id="GO:0016301">
    <property type="term" value="F:kinase activity"/>
    <property type="evidence" value="ECO:0007669"/>
    <property type="project" value="UniProtKB-KW"/>
</dbReference>
<evidence type="ECO:0000259" key="22">
    <source>
        <dbReference type="Pfam" id="PF02896"/>
    </source>
</evidence>
<dbReference type="PRINTS" id="PR01736">
    <property type="entry name" value="PHPHTRNFRASE"/>
</dbReference>
<feature type="binding site" evidence="19">
    <location>
        <position position="468"/>
    </location>
    <ligand>
        <name>phosphoenolpyruvate</name>
        <dbReference type="ChEBI" id="CHEBI:58702"/>
    </ligand>
</feature>
<dbReference type="Proteomes" id="UP000255367">
    <property type="component" value="Unassembled WGS sequence"/>
</dbReference>
<dbReference type="InterPro" id="IPR018274">
    <property type="entry name" value="PEP_util_AS"/>
</dbReference>
<evidence type="ECO:0000256" key="1">
    <source>
        <dbReference type="ARBA" id="ARBA00000683"/>
    </source>
</evidence>
<feature type="active site" description="Proton donor" evidence="18">
    <location>
        <position position="505"/>
    </location>
</feature>
<comment type="cofactor">
    <cofactor evidence="2 17 20">
        <name>Mg(2+)</name>
        <dbReference type="ChEBI" id="CHEBI:18420"/>
    </cofactor>
</comment>